<dbReference type="AlphaFoldDB" id="A0A150P4M8"/>
<evidence type="ECO:0000313" key="3">
    <source>
        <dbReference type="Proteomes" id="UP000075420"/>
    </source>
</evidence>
<sequence length="319" mass="36241">MTTCDRELCRLEDVLGASMAESRAMLAAFGVQVAPLRRRTASTYVGRVLVHPYNLLVVGSALLLSFIGWSPLLLLIGLGAELLILCLVPWRGYFRRSIDAQLDEADRAAWSRARESLIRQMDIRHQQELARLDRLIDRTRENIRRRGGAVPMLLDDGFGLSRLLMSYIRLAIAHKAGQESLAMTNHTELMETIRSLEAVRSTSAGRTRGLSERRLSIAYRRAECWSRTREGLEVVSQKLAAILELIQLMHEQSMTPADSPSTCVEIDRFMRELDDIDNGESTQRELDELDMDVDRAFELEEIEAEHVQHSRPAMRLVAR</sequence>
<dbReference type="Proteomes" id="UP000075420">
    <property type="component" value="Unassembled WGS sequence"/>
</dbReference>
<organism evidence="2 3">
    <name type="scientific">Sorangium cellulosum</name>
    <name type="common">Polyangium cellulosum</name>
    <dbReference type="NCBI Taxonomy" id="56"/>
    <lineage>
        <taxon>Bacteria</taxon>
        <taxon>Pseudomonadati</taxon>
        <taxon>Myxococcota</taxon>
        <taxon>Polyangia</taxon>
        <taxon>Polyangiales</taxon>
        <taxon>Polyangiaceae</taxon>
        <taxon>Sorangium</taxon>
    </lineage>
</organism>
<feature type="transmembrane region" description="Helical" evidence="1">
    <location>
        <begin position="44"/>
        <end position="66"/>
    </location>
</feature>
<feature type="transmembrane region" description="Helical" evidence="1">
    <location>
        <begin position="72"/>
        <end position="90"/>
    </location>
</feature>
<gene>
    <name evidence="2" type="ORF">BE08_13260</name>
</gene>
<comment type="caution">
    <text evidence="2">The sequence shown here is derived from an EMBL/GenBank/DDBJ whole genome shotgun (WGS) entry which is preliminary data.</text>
</comment>
<keyword evidence="1" id="KW-1133">Transmembrane helix</keyword>
<evidence type="ECO:0000313" key="2">
    <source>
        <dbReference type="EMBL" id="KYF50653.1"/>
    </source>
</evidence>
<accession>A0A150P4M8</accession>
<protein>
    <submittedName>
        <fullName evidence="2">Uncharacterized protein</fullName>
    </submittedName>
</protein>
<keyword evidence="1" id="KW-0812">Transmembrane</keyword>
<dbReference type="EMBL" id="JELY01003128">
    <property type="protein sequence ID" value="KYF50653.1"/>
    <property type="molecule type" value="Genomic_DNA"/>
</dbReference>
<proteinExistence type="predicted"/>
<reference evidence="2 3" key="1">
    <citation type="submission" date="2014-02" db="EMBL/GenBank/DDBJ databases">
        <title>The small core and large imbalanced accessory genome model reveals a collaborative survival strategy of Sorangium cellulosum strains in nature.</title>
        <authorList>
            <person name="Han K."/>
            <person name="Peng R."/>
            <person name="Blom J."/>
            <person name="Li Y.-Z."/>
        </authorList>
    </citation>
    <scope>NUCLEOTIDE SEQUENCE [LARGE SCALE GENOMIC DNA]</scope>
    <source>
        <strain evidence="2 3">So0157-25</strain>
    </source>
</reference>
<name>A0A150P4M8_SORCE</name>
<evidence type="ECO:0000256" key="1">
    <source>
        <dbReference type="SAM" id="Phobius"/>
    </source>
</evidence>
<keyword evidence="1" id="KW-0472">Membrane</keyword>